<accession>A0ABS1LHD4</accession>
<dbReference type="InterPro" id="IPR011008">
    <property type="entry name" value="Dimeric_a/b-barrel"/>
</dbReference>
<reference evidence="1 2" key="1">
    <citation type="journal article" date="2021" name="Arch. Microbiol.">
        <title>Myceligenerans indicum sp. nov., an actinobacterium isolated from mangrove sediment of Sundarbans, India.</title>
        <authorList>
            <person name="Asha K."/>
            <person name="Bhadury P."/>
        </authorList>
    </citation>
    <scope>NUCLEOTIDE SEQUENCE [LARGE SCALE GENOMIC DNA]</scope>
    <source>
        <strain evidence="1 2">I2</strain>
    </source>
</reference>
<comment type="caution">
    <text evidence="1">The sequence shown here is derived from an EMBL/GenBank/DDBJ whole genome shotgun (WGS) entry which is preliminary data.</text>
</comment>
<dbReference type="EMBL" id="JABBYC010000005">
    <property type="protein sequence ID" value="MBL0885640.1"/>
    <property type="molecule type" value="Genomic_DNA"/>
</dbReference>
<dbReference type="RefSeq" id="WP_201845480.1">
    <property type="nucleotide sequence ID" value="NZ_JABBYC010000005.1"/>
</dbReference>
<dbReference type="SUPFAM" id="SSF54909">
    <property type="entry name" value="Dimeric alpha+beta barrel"/>
    <property type="match status" value="1"/>
</dbReference>
<keyword evidence="2" id="KW-1185">Reference proteome</keyword>
<organism evidence="1 2">
    <name type="scientific">Myceligenerans indicum</name>
    <dbReference type="NCBI Taxonomy" id="2593663"/>
    <lineage>
        <taxon>Bacteria</taxon>
        <taxon>Bacillati</taxon>
        <taxon>Actinomycetota</taxon>
        <taxon>Actinomycetes</taxon>
        <taxon>Micrococcales</taxon>
        <taxon>Promicromonosporaceae</taxon>
        <taxon>Myceligenerans</taxon>
    </lineage>
</organism>
<evidence type="ECO:0008006" key="3">
    <source>
        <dbReference type="Google" id="ProtNLM"/>
    </source>
</evidence>
<proteinExistence type="predicted"/>
<name>A0ABS1LHD4_9MICO</name>
<gene>
    <name evidence="1" type="ORF">HGK34_04975</name>
</gene>
<evidence type="ECO:0000313" key="1">
    <source>
        <dbReference type="EMBL" id="MBL0885640.1"/>
    </source>
</evidence>
<protein>
    <recommendedName>
        <fullName evidence="3">YCII-related domain-containing protein</fullName>
    </recommendedName>
</protein>
<evidence type="ECO:0000313" key="2">
    <source>
        <dbReference type="Proteomes" id="UP000675409"/>
    </source>
</evidence>
<dbReference type="Proteomes" id="UP000675409">
    <property type="component" value="Unassembled WGS sequence"/>
</dbReference>
<dbReference type="Gene3D" id="3.30.70.1060">
    <property type="entry name" value="Dimeric alpha+beta barrel"/>
    <property type="match status" value="1"/>
</dbReference>
<sequence length="127" mass="14040">MTDTWVFLIREPDWDSDSFLPENMGGRARQDVSGQMAAHARFQDAVAELDAKIVDGKALQNSKYGGWVTVGKDGADPVWTDAPFADSSEVITGFYAVECDEESARRIAALVPSNHVVEWRKVMNFGD</sequence>